<gene>
    <name evidence="1" type="ORF">ULMA_03260</name>
</gene>
<dbReference type="PANTHER" id="PTHR36529">
    <property type="entry name" value="SLL1095 PROTEIN"/>
    <property type="match status" value="1"/>
</dbReference>
<reference evidence="1 2" key="1">
    <citation type="submission" date="2019-08" db="EMBL/GenBank/DDBJ databases">
        <title>Draft genome sequence of Ulvibacter marinus type strain NBRC 109484.</title>
        <authorList>
            <person name="Kawano K."/>
            <person name="Ushijima N."/>
            <person name="Kihara M."/>
            <person name="Itoh H."/>
        </authorList>
    </citation>
    <scope>NUCLEOTIDE SEQUENCE [LARGE SCALE GENOMIC DNA]</scope>
    <source>
        <strain evidence="1 2">NBRC 109484</strain>
    </source>
</reference>
<sequence>MAILGIKNDDNARKDNDVFHYPTSKNALIIFTRNAELGKCKTRLAATVGDESALEIYKFLLRHTVDITTPLNVDKFVFYSVKKRDNDLWDETIFRKKTQYGDDLGIRMQNAFDDVFEMGYSRAIIIGSDMYDMTTNDLQNAFNKLIDSDAVVGPAKDGGYYLLGMKEVQQAVFKNKTWGTDTVLESTLADLKDKKIALLDKKNDVDYYEDIADIEVFQQFFPAELKK</sequence>
<comment type="caution">
    <text evidence="1">The sequence shown here is derived from an EMBL/GenBank/DDBJ whole genome shotgun (WGS) entry which is preliminary data.</text>
</comment>
<name>A0A5J4IXB7_9FLAO</name>
<dbReference type="EMBL" id="BKCG01000001">
    <property type="protein sequence ID" value="GER58218.1"/>
    <property type="molecule type" value="Genomic_DNA"/>
</dbReference>
<evidence type="ECO:0008006" key="3">
    <source>
        <dbReference type="Google" id="ProtNLM"/>
    </source>
</evidence>
<keyword evidence="2" id="KW-1185">Reference proteome</keyword>
<dbReference type="OrthoDB" id="9798250at2"/>
<dbReference type="AlphaFoldDB" id="A0A5J4IXB7"/>
<dbReference type="Proteomes" id="UP000326509">
    <property type="component" value="Unassembled WGS sequence"/>
</dbReference>
<dbReference type="PANTHER" id="PTHR36529:SF1">
    <property type="entry name" value="GLYCOSYLTRANSFERASE"/>
    <property type="match status" value="1"/>
</dbReference>
<evidence type="ECO:0000313" key="1">
    <source>
        <dbReference type="EMBL" id="GER58218.1"/>
    </source>
</evidence>
<proteinExistence type="predicted"/>
<dbReference type="NCBIfam" id="TIGR04282">
    <property type="entry name" value="glyco_like_cofC"/>
    <property type="match status" value="1"/>
</dbReference>
<evidence type="ECO:0000313" key="2">
    <source>
        <dbReference type="Proteomes" id="UP000326509"/>
    </source>
</evidence>
<organism evidence="1 2">
    <name type="scientific">Patiriisocius marinus</name>
    <dbReference type="NCBI Taxonomy" id="1397112"/>
    <lineage>
        <taxon>Bacteria</taxon>
        <taxon>Pseudomonadati</taxon>
        <taxon>Bacteroidota</taxon>
        <taxon>Flavobacteriia</taxon>
        <taxon>Flavobacteriales</taxon>
        <taxon>Flavobacteriaceae</taxon>
        <taxon>Patiriisocius</taxon>
    </lineage>
</organism>
<accession>A0A5J4IXB7</accession>
<dbReference type="InterPro" id="IPR029044">
    <property type="entry name" value="Nucleotide-diphossugar_trans"/>
</dbReference>
<dbReference type="RefSeq" id="WP_151672307.1">
    <property type="nucleotide sequence ID" value="NZ_BKCG01000001.1"/>
</dbReference>
<dbReference type="InterPro" id="IPR018641">
    <property type="entry name" value="Trfase_1_rSAM/seldom-assoc"/>
</dbReference>
<protein>
    <recommendedName>
        <fullName evidence="3">Glycosyltransferase</fullName>
    </recommendedName>
</protein>
<dbReference type="Gene3D" id="3.90.550.10">
    <property type="entry name" value="Spore Coat Polysaccharide Biosynthesis Protein SpsA, Chain A"/>
    <property type="match status" value="1"/>
</dbReference>
<dbReference type="Pfam" id="PF09837">
    <property type="entry name" value="DUF2064"/>
    <property type="match status" value="1"/>
</dbReference>
<dbReference type="SUPFAM" id="SSF53448">
    <property type="entry name" value="Nucleotide-diphospho-sugar transferases"/>
    <property type="match status" value="1"/>
</dbReference>